<dbReference type="SUPFAM" id="SSF50346">
    <property type="entry name" value="PRC-barrel domain"/>
    <property type="match status" value="1"/>
</dbReference>
<dbReference type="InterPro" id="IPR014797">
    <property type="entry name" value="CKK_CAMSAP"/>
</dbReference>
<dbReference type="PANTHER" id="PTHR21595">
    <property type="entry name" value="PATRONIN"/>
    <property type="match status" value="1"/>
</dbReference>
<dbReference type="InterPro" id="IPR032940">
    <property type="entry name" value="CAMSAP"/>
</dbReference>
<dbReference type="GO" id="GO:0031122">
    <property type="term" value="P:cytoplasmic microtubule organization"/>
    <property type="evidence" value="ECO:0007669"/>
    <property type="project" value="TreeGrafter"/>
</dbReference>
<feature type="compositionally biased region" description="Basic and acidic residues" evidence="1">
    <location>
        <begin position="84"/>
        <end position="112"/>
    </location>
</feature>
<dbReference type="GO" id="GO:0007026">
    <property type="term" value="P:negative regulation of microtubule depolymerization"/>
    <property type="evidence" value="ECO:0007669"/>
    <property type="project" value="TreeGrafter"/>
</dbReference>
<dbReference type="Pfam" id="PF08683">
    <property type="entry name" value="CAMSAP_CKK"/>
    <property type="match status" value="1"/>
</dbReference>
<name>A0A7J6R169_PEROL</name>
<dbReference type="InterPro" id="IPR038209">
    <property type="entry name" value="CKK_dom_sf"/>
</dbReference>
<feature type="non-terminal residue" evidence="3">
    <location>
        <position position="1"/>
    </location>
</feature>
<dbReference type="PANTHER" id="PTHR21595:SF0">
    <property type="entry name" value="PATRONIN"/>
    <property type="match status" value="1"/>
</dbReference>
<evidence type="ECO:0000256" key="1">
    <source>
        <dbReference type="SAM" id="MobiDB-lite"/>
    </source>
</evidence>
<feature type="compositionally biased region" description="Basic and acidic residues" evidence="1">
    <location>
        <begin position="24"/>
        <end position="41"/>
    </location>
</feature>
<protein>
    <recommendedName>
        <fullName evidence="2">CKK domain-containing protein</fullName>
    </recommendedName>
</protein>
<accession>A0A7J6R169</accession>
<dbReference type="AlphaFoldDB" id="A0A7J6R169"/>
<dbReference type="EMBL" id="JABANO010028884">
    <property type="protein sequence ID" value="KAF4714455.1"/>
    <property type="molecule type" value="Genomic_DNA"/>
</dbReference>
<evidence type="ECO:0000259" key="2">
    <source>
        <dbReference type="PROSITE" id="PS51508"/>
    </source>
</evidence>
<evidence type="ECO:0000313" key="4">
    <source>
        <dbReference type="Proteomes" id="UP000553632"/>
    </source>
</evidence>
<sequence length="294" mass="32929">KTELKLRREEGQRLRGLVVEELRRRSEETPKSSRVVAKCDAEPSLATNPPAVEAEESVAESEEASDDHVGYRTKGGVLVELDPDINKFDSPDVRRARENPLERRKREAERRISSTRVRPSSAGVRSPARVSPTRIPRTPPRSEEQQSWLSRGLRRPSSSASSERRTPLSCDLASMDSRTTNLGNNRKIVINAISWALLGGAVNKKNREAVLSAATSRFNKLVVLFKDEVTGRQVYRALYGFDSEDQAFKRLHSVSSSPAILKEHHISKAYRYTSTTRSFREIPGHRALDAATDA</sequence>
<feature type="compositionally biased region" description="Acidic residues" evidence="1">
    <location>
        <begin position="53"/>
        <end position="65"/>
    </location>
</feature>
<dbReference type="Gene3D" id="3.10.20.360">
    <property type="entry name" value="CKK domain"/>
    <property type="match status" value="1"/>
</dbReference>
<feature type="region of interest" description="Disordered" evidence="1">
    <location>
        <begin position="24"/>
        <end position="177"/>
    </location>
</feature>
<dbReference type="PROSITE" id="PS51508">
    <property type="entry name" value="CKK"/>
    <property type="match status" value="1"/>
</dbReference>
<organism evidence="3 4">
    <name type="scientific">Perkinsus olseni</name>
    <name type="common">Perkinsus atlanticus</name>
    <dbReference type="NCBI Taxonomy" id="32597"/>
    <lineage>
        <taxon>Eukaryota</taxon>
        <taxon>Sar</taxon>
        <taxon>Alveolata</taxon>
        <taxon>Perkinsozoa</taxon>
        <taxon>Perkinsea</taxon>
        <taxon>Perkinsida</taxon>
        <taxon>Perkinsidae</taxon>
        <taxon>Perkinsus</taxon>
    </lineage>
</organism>
<feature type="domain" description="CKK" evidence="2">
    <location>
        <begin position="173"/>
        <end position="294"/>
    </location>
</feature>
<reference evidence="3 4" key="1">
    <citation type="submission" date="2020-04" db="EMBL/GenBank/DDBJ databases">
        <title>Perkinsus olseni comparative genomics.</title>
        <authorList>
            <person name="Bogema D.R."/>
        </authorList>
    </citation>
    <scope>NUCLEOTIDE SEQUENCE [LARGE SCALE GENOMIC DNA]</scope>
    <source>
        <strain evidence="3 4">ATCC PRA-207</strain>
    </source>
</reference>
<dbReference type="GO" id="GO:0051011">
    <property type="term" value="F:microtubule minus-end binding"/>
    <property type="evidence" value="ECO:0007669"/>
    <property type="project" value="TreeGrafter"/>
</dbReference>
<proteinExistence type="predicted"/>
<feature type="compositionally biased region" description="Low complexity" evidence="1">
    <location>
        <begin position="147"/>
        <end position="161"/>
    </location>
</feature>
<dbReference type="SMART" id="SM01051">
    <property type="entry name" value="CAMSAP_CKK"/>
    <property type="match status" value="1"/>
</dbReference>
<dbReference type="InterPro" id="IPR011033">
    <property type="entry name" value="PRC_barrel-like_sf"/>
</dbReference>
<dbReference type="GO" id="GO:0005516">
    <property type="term" value="F:calmodulin binding"/>
    <property type="evidence" value="ECO:0007669"/>
    <property type="project" value="InterPro"/>
</dbReference>
<comment type="caution">
    <text evidence="3">The sequence shown here is derived from an EMBL/GenBank/DDBJ whole genome shotgun (WGS) entry which is preliminary data.</text>
</comment>
<feature type="non-terminal residue" evidence="3">
    <location>
        <position position="294"/>
    </location>
</feature>
<evidence type="ECO:0000313" key="3">
    <source>
        <dbReference type="EMBL" id="KAF4714455.1"/>
    </source>
</evidence>
<gene>
    <name evidence="3" type="ORF">FOZ63_031853</name>
</gene>
<dbReference type="Proteomes" id="UP000553632">
    <property type="component" value="Unassembled WGS sequence"/>
</dbReference>
<dbReference type="GO" id="GO:0036449">
    <property type="term" value="C:microtubule minus-end"/>
    <property type="evidence" value="ECO:0007669"/>
    <property type="project" value="TreeGrafter"/>
</dbReference>
<keyword evidence="4" id="KW-1185">Reference proteome</keyword>